<evidence type="ECO:0000313" key="5">
    <source>
        <dbReference type="EMBL" id="KAA8822954.1"/>
    </source>
</evidence>
<dbReference type="InterPro" id="IPR002933">
    <property type="entry name" value="Peptidase_M20"/>
</dbReference>
<keyword evidence="1 5" id="KW-0378">Hydrolase</keyword>
<dbReference type="GO" id="GO:0050118">
    <property type="term" value="F:N-acetyldiaminopimelate deacetylase activity"/>
    <property type="evidence" value="ECO:0007669"/>
    <property type="project" value="UniProtKB-ARBA"/>
</dbReference>
<gene>
    <name evidence="5" type="ORF">EM848_07190</name>
    <name evidence="4" type="ORF">EMO90_09130</name>
</gene>
<dbReference type="PIRSF" id="PIRSF005962">
    <property type="entry name" value="Pept_M20D_amidohydro"/>
    <property type="match status" value="1"/>
</dbReference>
<keyword evidence="2" id="KW-0464">Manganese</keyword>
<dbReference type="SUPFAM" id="SSF53187">
    <property type="entry name" value="Zn-dependent exopeptidases"/>
    <property type="match status" value="1"/>
</dbReference>
<dbReference type="Gene3D" id="3.30.70.360">
    <property type="match status" value="1"/>
</dbReference>
<evidence type="ECO:0000313" key="6">
    <source>
        <dbReference type="Proteomes" id="UP000345527"/>
    </source>
</evidence>
<dbReference type="EMBL" id="RZOA01000013">
    <property type="protein sequence ID" value="KAA8822954.1"/>
    <property type="molecule type" value="Genomic_DNA"/>
</dbReference>
<sequence>MENTHMTDNALRIDDDLRNSLLKGYEWFHRHPEPSYGEFATTERIRGILQEHGIEILDSGLKTGLVAVVRGTRGDGPVIALRGDIDGLPVTEATGLPYASENVGFMHACGHDFNLSVALGAAVLLRRNRDAFAGTVKVIFQPAEEGKATATRPTGAVQVIDTGVLDDVRAFFGTHDAAGEVGAIYIREGGISGAVDKFQVTVTGKGAHAAEPNGGVDPITAVTAIVQGLQAVTARNLDPVHPRVLSVTHLEAGSTWNVIPETAFFEGTVRTTNPTDRVAAKDAAVRIIENTAAAYGATADVQWFFGSPSVVNDPHWSETARSVAEGLGLKTGVAIPELGGEDFSYYLDKAPGVFVRVGAGETGAAHGPTFAPDPTGIPAGAEYLANIAVRALEELGESGDPAAR</sequence>
<evidence type="ECO:0000313" key="4">
    <source>
        <dbReference type="EMBL" id="KAA8818820.1"/>
    </source>
</evidence>
<dbReference type="FunFam" id="3.30.70.360:FF:000001">
    <property type="entry name" value="N-acetyldiaminopimelate deacetylase"/>
    <property type="match status" value="1"/>
</dbReference>
<dbReference type="InterPro" id="IPR011650">
    <property type="entry name" value="Peptidase_M20_dimer"/>
</dbReference>
<dbReference type="SUPFAM" id="SSF55031">
    <property type="entry name" value="Bacterial exopeptidase dimerisation domain"/>
    <property type="match status" value="1"/>
</dbReference>
<dbReference type="Gene3D" id="3.40.630.10">
    <property type="entry name" value="Zn peptidases"/>
    <property type="match status" value="1"/>
</dbReference>
<name>A0A5J5E1B3_9BIFI</name>
<evidence type="ECO:0000313" key="7">
    <source>
        <dbReference type="Proteomes" id="UP000374630"/>
    </source>
</evidence>
<feature type="binding site" evidence="2">
    <location>
        <position position="366"/>
    </location>
    <ligand>
        <name>Mn(2+)</name>
        <dbReference type="ChEBI" id="CHEBI:29035"/>
        <label>2</label>
    </ligand>
</feature>
<evidence type="ECO:0000256" key="1">
    <source>
        <dbReference type="ARBA" id="ARBA00022801"/>
    </source>
</evidence>
<dbReference type="Proteomes" id="UP000374630">
    <property type="component" value="Unassembled WGS sequence"/>
</dbReference>
<dbReference type="Pfam" id="PF07687">
    <property type="entry name" value="M20_dimer"/>
    <property type="match status" value="1"/>
</dbReference>
<keyword evidence="7" id="KW-1185">Reference proteome</keyword>
<feature type="domain" description="Peptidase M20 dimerisation" evidence="3">
    <location>
        <begin position="198"/>
        <end position="294"/>
    </location>
</feature>
<comment type="cofactor">
    <cofactor evidence="2">
        <name>Mn(2+)</name>
        <dbReference type="ChEBI" id="CHEBI:29035"/>
    </cofactor>
    <text evidence="2">The Mn(2+) ion enhances activity.</text>
</comment>
<dbReference type="PANTHER" id="PTHR11014">
    <property type="entry name" value="PEPTIDASE M20 FAMILY MEMBER"/>
    <property type="match status" value="1"/>
</dbReference>
<dbReference type="InterPro" id="IPR017439">
    <property type="entry name" value="Amidohydrolase"/>
</dbReference>
<dbReference type="GO" id="GO:0019877">
    <property type="term" value="P:diaminopimelate biosynthetic process"/>
    <property type="evidence" value="ECO:0007669"/>
    <property type="project" value="UniProtKB-ARBA"/>
</dbReference>
<feature type="binding site" evidence="2">
    <location>
        <position position="145"/>
    </location>
    <ligand>
        <name>Mn(2+)</name>
        <dbReference type="ChEBI" id="CHEBI:29035"/>
        <label>2</label>
    </ligand>
</feature>
<reference evidence="6 7" key="1">
    <citation type="journal article" date="2019" name="Syst. Appl. Microbiol.">
        <title>Characterization of Bifidobacterium species in feaces of the Egyptian fruit bat: Description of B. vespertilionis sp. nov. and B. rousetti sp. nov.</title>
        <authorList>
            <person name="Modesto M."/>
            <person name="Satti M."/>
            <person name="Watanabe K."/>
            <person name="Puglisi E."/>
            <person name="Morelli L."/>
            <person name="Huang C.-H."/>
            <person name="Liou J.-S."/>
            <person name="Miyashita M."/>
            <person name="Tamura T."/>
            <person name="Saito S."/>
            <person name="Mori K."/>
            <person name="Huang L."/>
            <person name="Sciavilla P."/>
            <person name="Sandri C."/>
            <person name="Spiezio C."/>
            <person name="Vitali F."/>
            <person name="Cavalieri D."/>
            <person name="Perpetuini G."/>
            <person name="Tofalo R."/>
            <person name="Bonetti A."/>
            <person name="Arita M."/>
            <person name="Mattarelli P."/>
        </authorList>
    </citation>
    <scope>NUCLEOTIDE SEQUENCE [LARGE SCALE GENOMIC DNA]</scope>
    <source>
        <strain evidence="4 7">RST16</strain>
        <strain evidence="5 6">RST8</strain>
    </source>
</reference>
<comment type="caution">
    <text evidence="5">The sequence shown here is derived from an EMBL/GenBank/DDBJ whole genome shotgun (WGS) entry which is preliminary data.</text>
</comment>
<dbReference type="EMBL" id="RZNZ01000013">
    <property type="protein sequence ID" value="KAA8818820.1"/>
    <property type="molecule type" value="Genomic_DNA"/>
</dbReference>
<dbReference type="RefSeq" id="WP_150354261.1">
    <property type="nucleotide sequence ID" value="NZ_RZNZ01000013.1"/>
</dbReference>
<dbReference type="Pfam" id="PF01546">
    <property type="entry name" value="Peptidase_M20"/>
    <property type="match status" value="1"/>
</dbReference>
<proteinExistence type="predicted"/>
<organism evidence="5 6">
    <name type="scientific">Bifidobacterium vespertilionis</name>
    <dbReference type="NCBI Taxonomy" id="2562524"/>
    <lineage>
        <taxon>Bacteria</taxon>
        <taxon>Bacillati</taxon>
        <taxon>Actinomycetota</taxon>
        <taxon>Actinomycetes</taxon>
        <taxon>Bifidobacteriales</taxon>
        <taxon>Bifidobacteriaceae</taxon>
        <taxon>Bifidobacterium</taxon>
    </lineage>
</organism>
<feature type="binding site" evidence="2">
    <location>
        <position position="111"/>
    </location>
    <ligand>
        <name>Mn(2+)</name>
        <dbReference type="ChEBI" id="CHEBI:29035"/>
        <label>2</label>
    </ligand>
</feature>
<evidence type="ECO:0000259" key="3">
    <source>
        <dbReference type="Pfam" id="PF07687"/>
    </source>
</evidence>
<keyword evidence="2" id="KW-0479">Metal-binding</keyword>
<dbReference type="PANTHER" id="PTHR11014:SF63">
    <property type="entry name" value="METALLOPEPTIDASE, PUTATIVE (AFU_ORTHOLOGUE AFUA_6G09600)-RELATED"/>
    <property type="match status" value="1"/>
</dbReference>
<dbReference type="GO" id="GO:0046872">
    <property type="term" value="F:metal ion binding"/>
    <property type="evidence" value="ECO:0007669"/>
    <property type="project" value="UniProtKB-KW"/>
</dbReference>
<dbReference type="AlphaFoldDB" id="A0A5J5E1B3"/>
<evidence type="ECO:0000256" key="2">
    <source>
        <dbReference type="PIRSR" id="PIRSR005962-1"/>
    </source>
</evidence>
<feature type="binding site" evidence="2">
    <location>
        <position position="175"/>
    </location>
    <ligand>
        <name>Mn(2+)</name>
        <dbReference type="ChEBI" id="CHEBI:29035"/>
        <label>2</label>
    </ligand>
</feature>
<dbReference type="InterPro" id="IPR036264">
    <property type="entry name" value="Bact_exopeptidase_dim_dom"/>
</dbReference>
<feature type="binding site" evidence="2">
    <location>
        <position position="109"/>
    </location>
    <ligand>
        <name>Mn(2+)</name>
        <dbReference type="ChEBI" id="CHEBI:29035"/>
        <label>2</label>
    </ligand>
</feature>
<accession>A0A5J5E1B3</accession>
<protein>
    <submittedName>
        <fullName evidence="5">Amidohydrolase</fullName>
    </submittedName>
</protein>
<dbReference type="NCBIfam" id="TIGR01891">
    <property type="entry name" value="amidohydrolases"/>
    <property type="match status" value="1"/>
</dbReference>
<dbReference type="OrthoDB" id="9777385at2"/>
<dbReference type="Proteomes" id="UP000345527">
    <property type="component" value="Unassembled WGS sequence"/>
</dbReference>